<dbReference type="InterPro" id="IPR005835">
    <property type="entry name" value="NTP_transferase_dom"/>
</dbReference>
<comment type="caution">
    <text evidence="2">The sequence shown here is derived from an EMBL/GenBank/DDBJ whole genome shotgun (WGS) entry which is preliminary data.</text>
</comment>
<evidence type="ECO:0000313" key="3">
    <source>
        <dbReference type="Proteomes" id="UP000480246"/>
    </source>
</evidence>
<dbReference type="SUPFAM" id="SSF53448">
    <property type="entry name" value="Nucleotide-diphospho-sugar transferases"/>
    <property type="match status" value="1"/>
</dbReference>
<dbReference type="OrthoDB" id="9801899at2"/>
<keyword evidence="3" id="KW-1185">Reference proteome</keyword>
<evidence type="ECO:0000259" key="1">
    <source>
        <dbReference type="Pfam" id="PF00483"/>
    </source>
</evidence>
<proteinExistence type="predicted"/>
<dbReference type="Gene3D" id="3.90.550.10">
    <property type="entry name" value="Spore Coat Polysaccharide Biosynthesis Protein SpsA, Chain A"/>
    <property type="match status" value="1"/>
</dbReference>
<reference evidence="2 3" key="1">
    <citation type="submission" date="2019-10" db="EMBL/GenBank/DDBJ databases">
        <title>Gracilibacillus sp. nov. isolated from rice seeds.</title>
        <authorList>
            <person name="He S."/>
        </authorList>
    </citation>
    <scope>NUCLEOTIDE SEQUENCE [LARGE SCALE GENOMIC DNA]</scope>
    <source>
        <strain evidence="2 3">TD8</strain>
    </source>
</reference>
<evidence type="ECO:0000313" key="2">
    <source>
        <dbReference type="EMBL" id="KAB8127937.1"/>
    </source>
</evidence>
<dbReference type="InterPro" id="IPR029044">
    <property type="entry name" value="Nucleotide-diphossugar_trans"/>
</dbReference>
<gene>
    <name evidence="2" type="ORF">F9U64_16855</name>
</gene>
<dbReference type="AlphaFoldDB" id="A0A7C8KQG1"/>
<dbReference type="EMBL" id="WEID01000086">
    <property type="protein sequence ID" value="KAB8127937.1"/>
    <property type="molecule type" value="Genomic_DNA"/>
</dbReference>
<name>A0A7C8KQG1_9BACI</name>
<dbReference type="RefSeq" id="WP_153406064.1">
    <property type="nucleotide sequence ID" value="NZ_ML762440.1"/>
</dbReference>
<sequence>MKAIILAAGYATRLYPLTKNTAKALLEIDEKPIIAHLLDKINEVKNINQVYIVTNAKFYQDFNKWADKYKGTSEIMILNDGTDSNENRLGAIGDIAFVLQNTEIEEDILVMAADNLFTFDLPSFVDFFHQKQSDCITVQVMEDRQELQRTGVVETDHNNKVISFEEKPVNPKSKLAAPPLYLYKKDTLPLFAEYLGEVQNPDAPGNFIPWLIDRKGVYAHFVTGECYDIGTLESYEKVKVLYQSK</sequence>
<keyword evidence="2" id="KW-0808">Transferase</keyword>
<feature type="domain" description="Nucleotidyl transferase" evidence="1">
    <location>
        <begin position="2"/>
        <end position="242"/>
    </location>
</feature>
<dbReference type="PANTHER" id="PTHR42883:SF2">
    <property type="entry name" value="THYMIDYLYLTRANSFERASE"/>
    <property type="match status" value="1"/>
</dbReference>
<dbReference type="PANTHER" id="PTHR42883">
    <property type="entry name" value="GLUCOSE-1-PHOSPHATE THYMIDYLTRANSFERASE"/>
    <property type="match status" value="1"/>
</dbReference>
<dbReference type="Proteomes" id="UP000480246">
    <property type="component" value="Unassembled WGS sequence"/>
</dbReference>
<dbReference type="CDD" id="cd04181">
    <property type="entry name" value="NTP_transferase"/>
    <property type="match status" value="1"/>
</dbReference>
<dbReference type="Pfam" id="PF00483">
    <property type="entry name" value="NTP_transferase"/>
    <property type="match status" value="1"/>
</dbReference>
<accession>A0A7C8KQG1</accession>
<protein>
    <submittedName>
        <fullName evidence="2">Nucleotidyltransferase family protein</fullName>
    </submittedName>
</protein>
<dbReference type="GO" id="GO:0016740">
    <property type="term" value="F:transferase activity"/>
    <property type="evidence" value="ECO:0007669"/>
    <property type="project" value="UniProtKB-KW"/>
</dbReference>
<organism evidence="2 3">
    <name type="scientific">Gracilibacillus oryzae</name>
    <dbReference type="NCBI Taxonomy" id="1672701"/>
    <lineage>
        <taxon>Bacteria</taxon>
        <taxon>Bacillati</taxon>
        <taxon>Bacillota</taxon>
        <taxon>Bacilli</taxon>
        <taxon>Bacillales</taxon>
        <taxon>Bacillaceae</taxon>
        <taxon>Gracilibacillus</taxon>
    </lineage>
</organism>